<dbReference type="AlphaFoldDB" id="A0A517U1S7"/>
<dbReference type="Proteomes" id="UP000317909">
    <property type="component" value="Chromosome"/>
</dbReference>
<accession>A0A517U1S7</accession>
<protein>
    <submittedName>
        <fullName evidence="1">Uncharacterized protein</fullName>
    </submittedName>
</protein>
<dbReference type="EMBL" id="CP036339">
    <property type="protein sequence ID" value="QDT74558.1"/>
    <property type="molecule type" value="Genomic_DNA"/>
</dbReference>
<evidence type="ECO:0000313" key="1">
    <source>
        <dbReference type="EMBL" id="QDT74558.1"/>
    </source>
</evidence>
<name>A0A517U1S7_9BACT</name>
<sequence length="89" mass="9766">MQLAGGMDYSSGMNHPLFPLLTDLEAAGIHFTLGRYRPEAICVALTLVGQRVEIDVFDDGHMEVCQFSGDEGPSGDESLVRRLIAENRQ</sequence>
<dbReference type="KEGG" id="llh:I41_37550"/>
<keyword evidence="2" id="KW-1185">Reference proteome</keyword>
<reference evidence="1 2" key="1">
    <citation type="submission" date="2019-02" db="EMBL/GenBank/DDBJ databases">
        <title>Deep-cultivation of Planctomycetes and their phenomic and genomic characterization uncovers novel biology.</title>
        <authorList>
            <person name="Wiegand S."/>
            <person name="Jogler M."/>
            <person name="Boedeker C."/>
            <person name="Pinto D."/>
            <person name="Vollmers J."/>
            <person name="Rivas-Marin E."/>
            <person name="Kohn T."/>
            <person name="Peeters S.H."/>
            <person name="Heuer A."/>
            <person name="Rast P."/>
            <person name="Oberbeckmann S."/>
            <person name="Bunk B."/>
            <person name="Jeske O."/>
            <person name="Meyerdierks A."/>
            <person name="Storesund J.E."/>
            <person name="Kallscheuer N."/>
            <person name="Luecker S."/>
            <person name="Lage O.M."/>
            <person name="Pohl T."/>
            <person name="Merkel B.J."/>
            <person name="Hornburger P."/>
            <person name="Mueller R.-W."/>
            <person name="Bruemmer F."/>
            <person name="Labrenz M."/>
            <person name="Spormann A.M."/>
            <person name="Op den Camp H."/>
            <person name="Overmann J."/>
            <person name="Amann R."/>
            <person name="Jetten M.S.M."/>
            <person name="Mascher T."/>
            <person name="Medema M.H."/>
            <person name="Devos D.P."/>
            <person name="Kaster A.-K."/>
            <person name="Ovreas L."/>
            <person name="Rohde M."/>
            <person name="Galperin M.Y."/>
            <person name="Jogler C."/>
        </authorList>
    </citation>
    <scope>NUCLEOTIDE SEQUENCE [LARGE SCALE GENOMIC DNA]</scope>
    <source>
        <strain evidence="1 2">I41</strain>
    </source>
</reference>
<gene>
    <name evidence="1" type="ORF">I41_37550</name>
</gene>
<proteinExistence type="predicted"/>
<evidence type="ECO:0000313" key="2">
    <source>
        <dbReference type="Proteomes" id="UP000317909"/>
    </source>
</evidence>
<organism evidence="1 2">
    <name type="scientific">Lacipirellula limnantheis</name>
    <dbReference type="NCBI Taxonomy" id="2528024"/>
    <lineage>
        <taxon>Bacteria</taxon>
        <taxon>Pseudomonadati</taxon>
        <taxon>Planctomycetota</taxon>
        <taxon>Planctomycetia</taxon>
        <taxon>Pirellulales</taxon>
        <taxon>Lacipirellulaceae</taxon>
        <taxon>Lacipirellula</taxon>
    </lineage>
</organism>